<evidence type="ECO:0000313" key="2">
    <source>
        <dbReference type="Proteomes" id="UP001595748"/>
    </source>
</evidence>
<dbReference type="InterPro" id="IPR036390">
    <property type="entry name" value="WH_DNA-bd_sf"/>
</dbReference>
<name>A0ABV8A6A6_9DEIO</name>
<reference evidence="2" key="1">
    <citation type="journal article" date="2019" name="Int. J. Syst. Evol. Microbiol.">
        <title>The Global Catalogue of Microorganisms (GCM) 10K type strain sequencing project: providing services to taxonomists for standard genome sequencing and annotation.</title>
        <authorList>
            <consortium name="The Broad Institute Genomics Platform"/>
            <consortium name="The Broad Institute Genome Sequencing Center for Infectious Disease"/>
            <person name="Wu L."/>
            <person name="Ma J."/>
        </authorList>
    </citation>
    <scope>NUCLEOTIDE SEQUENCE [LARGE SCALE GENOMIC DNA]</scope>
    <source>
        <strain evidence="2">CCTCC AB 2013263</strain>
    </source>
</reference>
<protein>
    <submittedName>
        <fullName evidence="1">Uncharacterized protein</fullName>
    </submittedName>
</protein>
<comment type="caution">
    <text evidence="1">The sequence shown here is derived from an EMBL/GenBank/DDBJ whole genome shotgun (WGS) entry which is preliminary data.</text>
</comment>
<accession>A0ABV8A6A6</accession>
<keyword evidence="2" id="KW-1185">Reference proteome</keyword>
<dbReference type="Proteomes" id="UP001595748">
    <property type="component" value="Unassembled WGS sequence"/>
</dbReference>
<dbReference type="RefSeq" id="WP_380077350.1">
    <property type="nucleotide sequence ID" value="NZ_JBHRZF010000112.1"/>
</dbReference>
<organism evidence="1 2">
    <name type="scientific">Deinococcus antarcticus</name>
    <dbReference type="NCBI Taxonomy" id="1298767"/>
    <lineage>
        <taxon>Bacteria</taxon>
        <taxon>Thermotogati</taxon>
        <taxon>Deinococcota</taxon>
        <taxon>Deinococci</taxon>
        <taxon>Deinococcales</taxon>
        <taxon>Deinococcaceae</taxon>
        <taxon>Deinococcus</taxon>
    </lineage>
</organism>
<sequence length="219" mass="25072">MKDPQGSSEVVVITDLKQARVITDRAQLRRLSPFMGRETTVKEAAARLNLSVTAMYKIATRFVELGLLHETRREERAGRALRYYRTPAEFFVPFSVLGLEQIGEHNRQVHLERFNRDLAQTLRNELPPGWGTRTGVLPSGERYYEVTSAQGEVLEQMADHSPLFLSGWNMLKITRQEARTLQRQLVELIEPFLNRPDDGSDSVEEYLSGLFLVRSAPQE</sequence>
<proteinExistence type="predicted"/>
<gene>
    <name evidence="1" type="ORF">ACFOPQ_09215</name>
</gene>
<dbReference type="Gene3D" id="1.10.10.10">
    <property type="entry name" value="Winged helix-like DNA-binding domain superfamily/Winged helix DNA-binding domain"/>
    <property type="match status" value="1"/>
</dbReference>
<evidence type="ECO:0000313" key="1">
    <source>
        <dbReference type="EMBL" id="MFC3860940.1"/>
    </source>
</evidence>
<dbReference type="InterPro" id="IPR036388">
    <property type="entry name" value="WH-like_DNA-bd_sf"/>
</dbReference>
<dbReference type="EMBL" id="JBHRZF010000112">
    <property type="protein sequence ID" value="MFC3860940.1"/>
    <property type="molecule type" value="Genomic_DNA"/>
</dbReference>
<dbReference type="SUPFAM" id="SSF46785">
    <property type="entry name" value="Winged helix' DNA-binding domain"/>
    <property type="match status" value="1"/>
</dbReference>